<accession>A0ABD1E5K7</accession>
<protein>
    <submittedName>
        <fullName evidence="2">Uncharacterized protein</fullName>
    </submittedName>
</protein>
<organism evidence="2 3">
    <name type="scientific">Hypothenemus hampei</name>
    <name type="common">Coffee berry borer</name>
    <dbReference type="NCBI Taxonomy" id="57062"/>
    <lineage>
        <taxon>Eukaryota</taxon>
        <taxon>Metazoa</taxon>
        <taxon>Ecdysozoa</taxon>
        <taxon>Arthropoda</taxon>
        <taxon>Hexapoda</taxon>
        <taxon>Insecta</taxon>
        <taxon>Pterygota</taxon>
        <taxon>Neoptera</taxon>
        <taxon>Endopterygota</taxon>
        <taxon>Coleoptera</taxon>
        <taxon>Polyphaga</taxon>
        <taxon>Cucujiformia</taxon>
        <taxon>Curculionidae</taxon>
        <taxon>Scolytinae</taxon>
        <taxon>Hypothenemus</taxon>
    </lineage>
</organism>
<evidence type="ECO:0000256" key="1">
    <source>
        <dbReference type="SAM" id="MobiDB-lite"/>
    </source>
</evidence>
<proteinExistence type="predicted"/>
<dbReference type="EMBL" id="JBDJPC010000011">
    <property type="protein sequence ID" value="KAL1489631.1"/>
    <property type="molecule type" value="Genomic_DNA"/>
</dbReference>
<feature type="region of interest" description="Disordered" evidence="1">
    <location>
        <begin position="1"/>
        <end position="80"/>
    </location>
</feature>
<evidence type="ECO:0000313" key="3">
    <source>
        <dbReference type="Proteomes" id="UP001566132"/>
    </source>
</evidence>
<dbReference type="AlphaFoldDB" id="A0ABD1E5K7"/>
<feature type="compositionally biased region" description="Low complexity" evidence="1">
    <location>
        <begin position="40"/>
        <end position="49"/>
    </location>
</feature>
<keyword evidence="3" id="KW-1185">Reference proteome</keyword>
<feature type="compositionally biased region" description="Basic and acidic residues" evidence="1">
    <location>
        <begin position="10"/>
        <end position="36"/>
    </location>
</feature>
<comment type="caution">
    <text evidence="2">The sequence shown here is derived from an EMBL/GenBank/DDBJ whole genome shotgun (WGS) entry which is preliminary data.</text>
</comment>
<feature type="region of interest" description="Disordered" evidence="1">
    <location>
        <begin position="107"/>
        <end position="126"/>
    </location>
</feature>
<dbReference type="Proteomes" id="UP001566132">
    <property type="component" value="Unassembled WGS sequence"/>
</dbReference>
<reference evidence="2 3" key="1">
    <citation type="submission" date="2024-05" db="EMBL/GenBank/DDBJ databases">
        <title>Genetic variation in Jamaican populations of the coffee berry borer (Hypothenemus hampei).</title>
        <authorList>
            <person name="Errbii M."/>
            <person name="Myrie A."/>
        </authorList>
    </citation>
    <scope>NUCLEOTIDE SEQUENCE [LARGE SCALE GENOMIC DNA]</scope>
    <source>
        <strain evidence="2">JA-Hopewell-2020-01-JO</strain>
        <tissue evidence="2">Whole body</tissue>
    </source>
</reference>
<evidence type="ECO:0000313" key="2">
    <source>
        <dbReference type="EMBL" id="KAL1489631.1"/>
    </source>
</evidence>
<name>A0ABD1E5K7_HYPHA</name>
<gene>
    <name evidence="2" type="ORF">ABEB36_013575</name>
</gene>
<sequence>MGKNKRSRSTSHDHSPKRSRKDLENRIKELETDLRKHSSRSISNCNSRSKSGHNSHSFRSVREHTPKPTDSQYSRRHHNVRSRTAIQGHYHHKCDSRVHIPVSYSSSLSGTGKLMDSEASSSHGSTGGLDLYASDLESVKLPDDSCSIESNKPLSMADPAPIPSAELPGSAFCLSVEMSQFIGIFREKSVDMHFYGTTHVFTK</sequence>